<comment type="pathway">
    <text evidence="1 8">Amino-acid biosynthesis; L-arginine biosynthesis; carbamoyl phosphate from bicarbonate: step 1/1.</text>
</comment>
<reference evidence="10 11" key="1">
    <citation type="submission" date="2020-09" db="EMBL/GenBank/DDBJ databases">
        <authorList>
            <person name="Tanuku N.R.S."/>
        </authorList>
    </citation>
    <scope>NUCLEOTIDE SEQUENCE [LARGE SCALE GENOMIC DNA]</scope>
    <source>
        <strain evidence="10 11">AK62</strain>
    </source>
</reference>
<feature type="binding site" evidence="8">
    <location>
        <position position="47"/>
    </location>
    <ligand>
        <name>L-glutamine</name>
        <dbReference type="ChEBI" id="CHEBI:58359"/>
    </ligand>
</feature>
<gene>
    <name evidence="8 10" type="primary">carA</name>
    <name evidence="10" type="ORF">H9C73_13660</name>
</gene>
<dbReference type="PANTHER" id="PTHR43418">
    <property type="entry name" value="MULTIFUNCTIONAL TRYPTOPHAN BIOSYNTHESIS PROTEIN-RELATED"/>
    <property type="match status" value="1"/>
</dbReference>
<evidence type="ECO:0000256" key="8">
    <source>
        <dbReference type="HAMAP-Rule" id="MF_01209"/>
    </source>
</evidence>
<evidence type="ECO:0000313" key="11">
    <source>
        <dbReference type="Proteomes" id="UP000810171"/>
    </source>
</evidence>
<dbReference type="PRINTS" id="PR00099">
    <property type="entry name" value="CPSGATASE"/>
</dbReference>
<dbReference type="PRINTS" id="PR00097">
    <property type="entry name" value="ANTSNTHASEII"/>
</dbReference>
<dbReference type="InterPro" id="IPR036480">
    <property type="entry name" value="CarbP_synth_ssu_N_sf"/>
</dbReference>
<keyword evidence="8" id="KW-0055">Arginine biosynthesis</keyword>
<feature type="binding site" evidence="8">
    <location>
        <position position="313"/>
    </location>
    <ligand>
        <name>L-glutamine</name>
        <dbReference type="ChEBI" id="CHEBI:58359"/>
    </ligand>
</feature>
<accession>A0ABS3ZDJ8</accession>
<sequence length="379" mass="41157">MTRPAILALEDGSIFRGVAIGADGESSGEVVFNTSMTGYQEILTDPSYSRQIVTLTYPHIGNTGVNQEDQESDRTWAAGLVIRDLPLLASNFRSEQTLDAYLKDNNIVGIADIDTRRLTRILREKGAQNGCILAGDAIDEEKALASARAFPGLKGMDLAKEASVSEQYEWRSSTWALGEGHQDKADAELPYHVVAYDFGVKHNILRMLVERGCRLTVVPAQTPAADVLAMNPDGVFLSNGPGDPEPCDYAITAIREILDTQVPVFGICLGHQLLALASGARTVKMKFGHHGANHPVQDLDSTHVMITSQNHGFAVDETSLPANLRATHKSLFDGSLQGIERTDCPAFSFQGHPEASPGPHDVAPLFDRFIEQIKARKQA</sequence>
<evidence type="ECO:0000313" key="10">
    <source>
        <dbReference type="EMBL" id="MBP0049777.1"/>
    </source>
</evidence>
<keyword evidence="4 8" id="KW-0547">Nucleotide-binding</keyword>
<comment type="function">
    <text evidence="8">Small subunit of the glutamine-dependent carbamoyl phosphate synthetase (CPSase). CPSase catalyzes the formation of carbamoyl phosphate from the ammonia moiety of glutamine, carbonate, and phosphate donated by ATP, constituting the first step of 2 biosynthetic pathways, one leading to arginine and/or urea and the other to pyrimidine nucleotides. The small subunit (glutamine amidotransferase) binds and cleaves glutamine to supply the large subunit with the substrate ammonia.</text>
</comment>
<dbReference type="PANTHER" id="PTHR43418:SF7">
    <property type="entry name" value="CARBAMOYL-PHOSPHATE SYNTHASE SMALL CHAIN"/>
    <property type="match status" value="1"/>
</dbReference>
<feature type="active site" description="Nucleophile" evidence="8">
    <location>
        <position position="268"/>
    </location>
</feature>
<keyword evidence="8" id="KW-0028">Amino-acid biosynthesis</keyword>
<evidence type="ECO:0000256" key="2">
    <source>
        <dbReference type="ARBA" id="ARBA00007800"/>
    </source>
</evidence>
<protein>
    <recommendedName>
        <fullName evidence="8">Carbamoyl phosphate synthase small chain</fullName>
        <ecNumber evidence="8">6.3.5.5</ecNumber>
    </recommendedName>
    <alternativeName>
        <fullName evidence="8">Carbamoyl phosphate synthetase glutamine chain</fullName>
    </alternativeName>
</protein>
<keyword evidence="3 8" id="KW-0436">Ligase</keyword>
<dbReference type="Gene3D" id="3.40.50.880">
    <property type="match status" value="1"/>
</dbReference>
<feature type="domain" description="Carbamoyl-phosphate synthase small subunit N-terminal" evidence="9">
    <location>
        <begin position="3"/>
        <end position="133"/>
    </location>
</feature>
<keyword evidence="8" id="KW-0665">Pyrimidine biosynthesis</keyword>
<dbReference type="InterPro" id="IPR035686">
    <property type="entry name" value="CPSase_GATase1"/>
</dbReference>
<comment type="pathway">
    <text evidence="8">Pyrimidine metabolism; UMP biosynthesis via de novo pathway; (S)-dihydroorotate from bicarbonate: step 1/3.</text>
</comment>
<dbReference type="CDD" id="cd01744">
    <property type="entry name" value="GATase1_CPSase"/>
    <property type="match status" value="1"/>
</dbReference>
<dbReference type="Pfam" id="PF00988">
    <property type="entry name" value="CPSase_sm_chain"/>
    <property type="match status" value="1"/>
</dbReference>
<keyword evidence="5 8" id="KW-0067">ATP-binding</keyword>
<proteinExistence type="inferred from homology"/>
<feature type="binding site" evidence="8">
    <location>
        <position position="272"/>
    </location>
    <ligand>
        <name>L-glutamine</name>
        <dbReference type="ChEBI" id="CHEBI:58359"/>
    </ligand>
</feature>
<dbReference type="RefSeq" id="WP_209288462.1">
    <property type="nucleotide sequence ID" value="NZ_JACVEW010000024.1"/>
</dbReference>
<feature type="binding site" evidence="8">
    <location>
        <position position="269"/>
    </location>
    <ligand>
        <name>L-glutamine</name>
        <dbReference type="ChEBI" id="CHEBI:58359"/>
    </ligand>
</feature>
<evidence type="ECO:0000256" key="3">
    <source>
        <dbReference type="ARBA" id="ARBA00022598"/>
    </source>
</evidence>
<dbReference type="InterPro" id="IPR050472">
    <property type="entry name" value="Anth_synth/Amidotransfase"/>
</dbReference>
<evidence type="ECO:0000259" key="9">
    <source>
        <dbReference type="SMART" id="SM01097"/>
    </source>
</evidence>
<keyword evidence="6 8" id="KW-0315">Glutamine amidotransferase</keyword>
<evidence type="ECO:0000256" key="4">
    <source>
        <dbReference type="ARBA" id="ARBA00022741"/>
    </source>
</evidence>
<comment type="similarity">
    <text evidence="2 8">Belongs to the CarA family.</text>
</comment>
<dbReference type="InterPro" id="IPR006274">
    <property type="entry name" value="CarbamoylP_synth_ssu"/>
</dbReference>
<feature type="region of interest" description="CPSase" evidence="8">
    <location>
        <begin position="1"/>
        <end position="191"/>
    </location>
</feature>
<feature type="binding site" evidence="8">
    <location>
        <position position="310"/>
    </location>
    <ligand>
        <name>L-glutamine</name>
        <dbReference type="ChEBI" id="CHEBI:58359"/>
    </ligand>
</feature>
<comment type="subunit">
    <text evidence="8">Composed of two chains; the small (or glutamine) chain promotes the hydrolysis of glutamine to ammonia, which is used by the large (or ammonia) chain to synthesize carbamoyl phosphate. Tetramer of heterodimers (alpha,beta)4.</text>
</comment>
<dbReference type="PROSITE" id="PS51273">
    <property type="entry name" value="GATASE_TYPE_1"/>
    <property type="match status" value="1"/>
</dbReference>
<dbReference type="EC" id="6.3.5.5" evidence="8"/>
<dbReference type="PRINTS" id="PR00096">
    <property type="entry name" value="GATASE"/>
</dbReference>
<dbReference type="InterPro" id="IPR017926">
    <property type="entry name" value="GATASE"/>
</dbReference>
<dbReference type="SUPFAM" id="SSF52317">
    <property type="entry name" value="Class I glutamine amidotransferase-like"/>
    <property type="match status" value="1"/>
</dbReference>
<organism evidence="10 11">
    <name type="scientific">Marinobacterium alkalitolerans</name>
    <dbReference type="NCBI Taxonomy" id="1542925"/>
    <lineage>
        <taxon>Bacteria</taxon>
        <taxon>Pseudomonadati</taxon>
        <taxon>Pseudomonadota</taxon>
        <taxon>Gammaproteobacteria</taxon>
        <taxon>Oceanospirillales</taxon>
        <taxon>Oceanospirillaceae</taxon>
        <taxon>Marinobacterium</taxon>
    </lineage>
</organism>
<dbReference type="NCBIfam" id="TIGR01368">
    <property type="entry name" value="CPSaseIIsmall"/>
    <property type="match status" value="1"/>
</dbReference>
<dbReference type="InterPro" id="IPR002474">
    <property type="entry name" value="CarbamoylP_synth_ssu_N"/>
</dbReference>
<dbReference type="Pfam" id="PF00117">
    <property type="entry name" value="GATase"/>
    <property type="match status" value="1"/>
</dbReference>
<evidence type="ECO:0000256" key="7">
    <source>
        <dbReference type="ARBA" id="ARBA00048816"/>
    </source>
</evidence>
<dbReference type="EMBL" id="JACVEW010000024">
    <property type="protein sequence ID" value="MBP0049777.1"/>
    <property type="molecule type" value="Genomic_DNA"/>
</dbReference>
<comment type="catalytic activity">
    <reaction evidence="7 8">
        <text>hydrogencarbonate + L-glutamine + 2 ATP + H2O = carbamoyl phosphate + L-glutamate + 2 ADP + phosphate + 2 H(+)</text>
        <dbReference type="Rhea" id="RHEA:18633"/>
        <dbReference type="ChEBI" id="CHEBI:15377"/>
        <dbReference type="ChEBI" id="CHEBI:15378"/>
        <dbReference type="ChEBI" id="CHEBI:17544"/>
        <dbReference type="ChEBI" id="CHEBI:29985"/>
        <dbReference type="ChEBI" id="CHEBI:30616"/>
        <dbReference type="ChEBI" id="CHEBI:43474"/>
        <dbReference type="ChEBI" id="CHEBI:58228"/>
        <dbReference type="ChEBI" id="CHEBI:58359"/>
        <dbReference type="ChEBI" id="CHEBI:456216"/>
        <dbReference type="EC" id="6.3.5.5"/>
    </reaction>
</comment>
<name>A0ABS3ZDJ8_9GAMM</name>
<feature type="binding site" evidence="8">
    <location>
        <position position="240"/>
    </location>
    <ligand>
        <name>L-glutamine</name>
        <dbReference type="ChEBI" id="CHEBI:58359"/>
    </ligand>
</feature>
<evidence type="ECO:0000256" key="1">
    <source>
        <dbReference type="ARBA" id="ARBA00005077"/>
    </source>
</evidence>
<comment type="catalytic activity">
    <reaction evidence="8">
        <text>L-glutamine + H2O = L-glutamate + NH4(+)</text>
        <dbReference type="Rhea" id="RHEA:15889"/>
        <dbReference type="ChEBI" id="CHEBI:15377"/>
        <dbReference type="ChEBI" id="CHEBI:28938"/>
        <dbReference type="ChEBI" id="CHEBI:29985"/>
        <dbReference type="ChEBI" id="CHEBI:58359"/>
    </reaction>
</comment>
<dbReference type="Gene3D" id="3.50.30.20">
    <property type="entry name" value="Carbamoyl-phosphate synthase small subunit, N-terminal domain"/>
    <property type="match status" value="1"/>
</dbReference>
<comment type="caution">
    <text evidence="10">The sequence shown here is derived from an EMBL/GenBank/DDBJ whole genome shotgun (WGS) entry which is preliminary data.</text>
</comment>
<feature type="binding site" evidence="8">
    <location>
        <position position="312"/>
    </location>
    <ligand>
        <name>L-glutamine</name>
        <dbReference type="ChEBI" id="CHEBI:58359"/>
    </ligand>
</feature>
<keyword evidence="11" id="KW-1185">Reference proteome</keyword>
<feature type="active site" evidence="8">
    <location>
        <position position="354"/>
    </location>
</feature>
<evidence type="ECO:0000256" key="6">
    <source>
        <dbReference type="ARBA" id="ARBA00022962"/>
    </source>
</evidence>
<evidence type="ECO:0000256" key="5">
    <source>
        <dbReference type="ARBA" id="ARBA00022840"/>
    </source>
</evidence>
<feature type="active site" evidence="8">
    <location>
        <position position="352"/>
    </location>
</feature>
<dbReference type="NCBIfam" id="NF009475">
    <property type="entry name" value="PRK12838.1"/>
    <property type="match status" value="1"/>
</dbReference>
<dbReference type="SMART" id="SM01097">
    <property type="entry name" value="CPSase_sm_chain"/>
    <property type="match status" value="1"/>
</dbReference>
<dbReference type="HAMAP" id="MF_01209">
    <property type="entry name" value="CPSase_S_chain"/>
    <property type="match status" value="1"/>
</dbReference>
<feature type="binding site" evidence="8">
    <location>
        <position position="242"/>
    </location>
    <ligand>
        <name>L-glutamine</name>
        <dbReference type="ChEBI" id="CHEBI:58359"/>
    </ligand>
</feature>
<dbReference type="Proteomes" id="UP000810171">
    <property type="component" value="Unassembled WGS sequence"/>
</dbReference>
<dbReference type="GO" id="GO:0004088">
    <property type="term" value="F:carbamoyl-phosphate synthase (glutamine-hydrolyzing) activity"/>
    <property type="evidence" value="ECO:0007669"/>
    <property type="project" value="UniProtKB-EC"/>
</dbReference>
<dbReference type="InterPro" id="IPR029062">
    <property type="entry name" value="Class_I_gatase-like"/>
</dbReference>
<dbReference type="SUPFAM" id="SSF52021">
    <property type="entry name" value="Carbamoyl phosphate synthetase, small subunit N-terminal domain"/>
    <property type="match status" value="1"/>
</dbReference>